<accession>A0A222FNG5</accession>
<proteinExistence type="predicted"/>
<name>A0A222FNG5_9GAMM</name>
<dbReference type="PANTHER" id="PTHR46438:SF11">
    <property type="entry name" value="LIPASE-RELATED"/>
    <property type="match status" value="1"/>
</dbReference>
<dbReference type="AlphaFoldDB" id="A0A222FNG5"/>
<dbReference type="RefSeq" id="WP_094061238.1">
    <property type="nucleotide sequence ID" value="NZ_CP022530.1"/>
</dbReference>
<dbReference type="PRINTS" id="PR00412">
    <property type="entry name" value="EPOXHYDRLASE"/>
</dbReference>
<reference evidence="2 3" key="1">
    <citation type="submission" date="2017-07" db="EMBL/GenBank/DDBJ databases">
        <title>Annotated genome sequence of Bacterioplanes sanyensis isolated from Red Sea.</title>
        <authorList>
            <person name="Rehman Z.U."/>
        </authorList>
    </citation>
    <scope>NUCLEOTIDE SEQUENCE [LARGE SCALE GENOMIC DNA]</scope>
    <source>
        <strain evidence="2 3">NV9</strain>
    </source>
</reference>
<sequence>MNHWQLPHRYDFDGRCVRYGKLGDGPPLVVVHGTPWSSFNLRHLIHRLANHYSVYFYDLLGYGQSCTTTGDVSLGVQNQVLDSLLSHWGLENPIILGHDFGGATVLRTHLLNQRAFSKMILIDPVALSPWGSAFFRHVHQYQEAFAGLPDYIHQAVVQAYVQTAAVEPLDDETLQGIIAPWSGEQGKIAFYRQMSQADSNYTDEVEPNYSTITVPTLILWGREDSWIPVERGETLQAMIPGSKLKIIDGAGHLVIEERPEQLCQAIMEFVG</sequence>
<dbReference type="Proteomes" id="UP000202440">
    <property type="component" value="Chromosome"/>
</dbReference>
<evidence type="ECO:0000259" key="1">
    <source>
        <dbReference type="Pfam" id="PF12697"/>
    </source>
</evidence>
<dbReference type="EMBL" id="CP022530">
    <property type="protein sequence ID" value="ASP40064.1"/>
    <property type="molecule type" value="Genomic_DNA"/>
</dbReference>
<dbReference type="Gene3D" id="3.40.50.1820">
    <property type="entry name" value="alpha/beta hydrolase"/>
    <property type="match status" value="1"/>
</dbReference>
<dbReference type="PRINTS" id="PR00111">
    <property type="entry name" value="ABHYDROLASE"/>
</dbReference>
<gene>
    <name evidence="2" type="ORF">CHH28_15890</name>
</gene>
<dbReference type="GO" id="GO:0016787">
    <property type="term" value="F:hydrolase activity"/>
    <property type="evidence" value="ECO:0007669"/>
    <property type="project" value="UniProtKB-KW"/>
</dbReference>
<dbReference type="SUPFAM" id="SSF53474">
    <property type="entry name" value="alpha/beta-Hydrolases"/>
    <property type="match status" value="1"/>
</dbReference>
<feature type="domain" description="AB hydrolase-1" evidence="1">
    <location>
        <begin position="28"/>
        <end position="264"/>
    </location>
</feature>
<evidence type="ECO:0000313" key="2">
    <source>
        <dbReference type="EMBL" id="ASP40064.1"/>
    </source>
</evidence>
<protein>
    <submittedName>
        <fullName evidence="2">Alpha/beta hydrolase</fullName>
    </submittedName>
</protein>
<keyword evidence="2" id="KW-0378">Hydrolase</keyword>
<evidence type="ECO:0000313" key="3">
    <source>
        <dbReference type="Proteomes" id="UP000202440"/>
    </source>
</evidence>
<dbReference type="PANTHER" id="PTHR46438">
    <property type="entry name" value="ALPHA/BETA-HYDROLASES SUPERFAMILY PROTEIN"/>
    <property type="match status" value="1"/>
</dbReference>
<organism evidence="2 3">
    <name type="scientific">Bacterioplanes sanyensis</name>
    <dbReference type="NCBI Taxonomy" id="1249553"/>
    <lineage>
        <taxon>Bacteria</taxon>
        <taxon>Pseudomonadati</taxon>
        <taxon>Pseudomonadota</taxon>
        <taxon>Gammaproteobacteria</taxon>
        <taxon>Oceanospirillales</taxon>
        <taxon>Oceanospirillaceae</taxon>
        <taxon>Bacterioplanes</taxon>
    </lineage>
</organism>
<dbReference type="InterPro" id="IPR000073">
    <property type="entry name" value="AB_hydrolase_1"/>
</dbReference>
<dbReference type="KEGG" id="bsan:CHH28_15890"/>
<keyword evidence="3" id="KW-1185">Reference proteome</keyword>
<dbReference type="InterPro" id="IPR000639">
    <property type="entry name" value="Epox_hydrolase-like"/>
</dbReference>
<dbReference type="Pfam" id="PF12697">
    <property type="entry name" value="Abhydrolase_6"/>
    <property type="match status" value="1"/>
</dbReference>
<dbReference type="InterPro" id="IPR029058">
    <property type="entry name" value="AB_hydrolase_fold"/>
</dbReference>
<dbReference type="OrthoDB" id="9780765at2"/>